<sequence>MPWAAYGLLPRAGVYLDGEPSGGREADSPDADESRTATRADSLAPDWVVSQEVRALHAQTLRRAFAT</sequence>
<dbReference type="AlphaFoldDB" id="A0A9N7LTB3"/>
<gene>
    <name evidence="2" type="ORF">NJB1907Z4_C39210</name>
</gene>
<reference evidence="2" key="1">
    <citation type="submission" date="2022-06" db="EMBL/GenBank/DDBJ databases">
        <title>Complete genome sequence of Mycobacterium pseudoshottsii NJB1907-Z4.</title>
        <authorList>
            <person name="Komine T."/>
            <person name="Fukano H."/>
            <person name="Wada S."/>
        </authorList>
    </citation>
    <scope>NUCLEOTIDE SEQUENCE</scope>
    <source>
        <strain evidence="2">NJB1907-Z4</strain>
    </source>
</reference>
<name>A0A9N7LTB3_9MYCO</name>
<feature type="compositionally biased region" description="Basic and acidic residues" evidence="1">
    <location>
        <begin position="22"/>
        <end position="38"/>
    </location>
</feature>
<accession>A0A9N7LTB3</accession>
<organism evidence="2 3">
    <name type="scientific">Mycobacterium pseudoshottsii</name>
    <dbReference type="NCBI Taxonomy" id="265949"/>
    <lineage>
        <taxon>Bacteria</taxon>
        <taxon>Bacillati</taxon>
        <taxon>Actinomycetota</taxon>
        <taxon>Actinomycetes</taxon>
        <taxon>Mycobacteriales</taxon>
        <taxon>Mycobacteriaceae</taxon>
        <taxon>Mycobacterium</taxon>
        <taxon>Mycobacterium ulcerans group</taxon>
    </lineage>
</organism>
<protein>
    <submittedName>
        <fullName evidence="2">Uncharacterized protein</fullName>
    </submittedName>
</protein>
<dbReference type="EMBL" id="AP026367">
    <property type="protein sequence ID" value="BDN83706.1"/>
    <property type="molecule type" value="Genomic_DNA"/>
</dbReference>
<proteinExistence type="predicted"/>
<feature type="region of interest" description="Disordered" evidence="1">
    <location>
        <begin position="16"/>
        <end position="43"/>
    </location>
</feature>
<evidence type="ECO:0000256" key="1">
    <source>
        <dbReference type="SAM" id="MobiDB-lite"/>
    </source>
</evidence>
<keyword evidence="3" id="KW-1185">Reference proteome</keyword>
<dbReference type="Proteomes" id="UP001058626">
    <property type="component" value="Chromosome"/>
</dbReference>
<evidence type="ECO:0000313" key="2">
    <source>
        <dbReference type="EMBL" id="BDN83706.1"/>
    </source>
</evidence>
<evidence type="ECO:0000313" key="3">
    <source>
        <dbReference type="Proteomes" id="UP001058626"/>
    </source>
</evidence>